<dbReference type="PANTHER" id="PTHR12725">
    <property type="entry name" value="HALOACID DEHALOGENASE-LIKE HYDROLASE"/>
    <property type="match status" value="1"/>
</dbReference>
<dbReference type="SFLD" id="SFLDG01129">
    <property type="entry name" value="C1.5:_HAD__Beta-PGM__Phosphata"/>
    <property type="match status" value="1"/>
</dbReference>
<protein>
    <submittedName>
        <fullName evidence="1">Pyrimidine 5'-nucleotidase</fullName>
    </submittedName>
</protein>
<dbReference type="eggNOG" id="COG0637">
    <property type="taxonomic scope" value="Bacteria"/>
</dbReference>
<gene>
    <name evidence="1" type="ordered locus">Fbal_2037</name>
</gene>
<organism evidence="1 2">
    <name type="scientific">Ferrimonas balearica (strain DSM 9799 / CCM 4581 / KCTC 23876 / PAT)</name>
    <dbReference type="NCBI Taxonomy" id="550540"/>
    <lineage>
        <taxon>Bacteria</taxon>
        <taxon>Pseudomonadati</taxon>
        <taxon>Pseudomonadota</taxon>
        <taxon>Gammaproteobacteria</taxon>
        <taxon>Alteromonadales</taxon>
        <taxon>Ferrimonadaceae</taxon>
        <taxon>Ferrimonas</taxon>
    </lineage>
</organism>
<dbReference type="RefSeq" id="WP_013345546.1">
    <property type="nucleotide sequence ID" value="NC_014541.1"/>
</dbReference>
<dbReference type="HOGENOM" id="CLU_059493_2_1_6"/>
<dbReference type="InterPro" id="IPR006439">
    <property type="entry name" value="HAD-SF_hydro_IA"/>
</dbReference>
<sequence>MSPLLQRDVYLFDLDNTLYAPESGILDQVGQRMRDFVARQFDLTPTDAHEFCQRYYKQYGGTLRGLQLHHPEVDLEAFSHYAHDVALDALPRVPELADELLATEKRRILFTNSPRAYAERLLDHLGLSHCFEGLFSVEQVDFQMKPHPHAFKTICDHFGFHADSAVMFDDQPDNLSTARTMGMRTVLVNRHDLANPDACYRTEDLTDFLSRLNRA</sequence>
<dbReference type="InterPro" id="IPR010237">
    <property type="entry name" value="Pyr-5-nucltdase"/>
</dbReference>
<dbReference type="PANTHER" id="PTHR12725:SF117">
    <property type="entry name" value="HALOACID DEHALOGENASE-LIKE HYDROLASE"/>
    <property type="match status" value="1"/>
</dbReference>
<evidence type="ECO:0000313" key="1">
    <source>
        <dbReference type="EMBL" id="ADN76240.1"/>
    </source>
</evidence>
<dbReference type="Gene3D" id="3.40.50.1000">
    <property type="entry name" value="HAD superfamily/HAD-like"/>
    <property type="match status" value="1"/>
</dbReference>
<dbReference type="InterPro" id="IPR036412">
    <property type="entry name" value="HAD-like_sf"/>
</dbReference>
<dbReference type="SUPFAM" id="SSF56784">
    <property type="entry name" value="HAD-like"/>
    <property type="match status" value="1"/>
</dbReference>
<dbReference type="SFLD" id="SFLDG01132">
    <property type="entry name" value="C1.5.3:_5'-Nucleotidase_Like"/>
    <property type="match status" value="1"/>
</dbReference>
<dbReference type="OrthoDB" id="9803141at2"/>
<dbReference type="Proteomes" id="UP000006683">
    <property type="component" value="Chromosome"/>
</dbReference>
<accession>E1SUA7</accession>
<dbReference type="SFLD" id="SFLDS00003">
    <property type="entry name" value="Haloacid_Dehalogenase"/>
    <property type="match status" value="1"/>
</dbReference>
<dbReference type="NCBIfam" id="TIGR01509">
    <property type="entry name" value="HAD-SF-IA-v3"/>
    <property type="match status" value="1"/>
</dbReference>
<dbReference type="Gene3D" id="1.10.150.450">
    <property type="match status" value="1"/>
</dbReference>
<name>E1SUA7_FERBD</name>
<dbReference type="AlphaFoldDB" id="E1SUA7"/>
<dbReference type="Pfam" id="PF00702">
    <property type="entry name" value="Hydrolase"/>
    <property type="match status" value="1"/>
</dbReference>
<proteinExistence type="predicted"/>
<evidence type="ECO:0000313" key="2">
    <source>
        <dbReference type="Proteomes" id="UP000006683"/>
    </source>
</evidence>
<dbReference type="EMBL" id="CP002209">
    <property type="protein sequence ID" value="ADN76240.1"/>
    <property type="molecule type" value="Genomic_DNA"/>
</dbReference>
<reference evidence="1 2" key="1">
    <citation type="journal article" date="2010" name="Stand. Genomic Sci.">
        <title>Complete genome sequence of Ferrimonas balearica type strain (PAT).</title>
        <authorList>
            <person name="Nolan M."/>
            <person name="Sikorski J."/>
            <person name="Davenport K."/>
            <person name="Lucas S."/>
            <person name="Glavina Del Rio T."/>
            <person name="Tice H."/>
            <person name="Cheng J."/>
            <person name="Goodwin L."/>
            <person name="Pitluck S."/>
            <person name="Liolios K."/>
            <person name="Ivanova N."/>
            <person name="Mavromatis K."/>
            <person name="Ovchinnikova G."/>
            <person name="Pati A."/>
            <person name="Chen A."/>
            <person name="Palaniappan K."/>
            <person name="Land M."/>
            <person name="Hauser L."/>
            <person name="Chang Y."/>
            <person name="Jeffries C."/>
            <person name="Tapia R."/>
            <person name="Brettin T."/>
            <person name="Detter J."/>
            <person name="Han C."/>
            <person name="Yasawong M."/>
            <person name="Rohde M."/>
            <person name="Tindall B."/>
            <person name="Goker M."/>
            <person name="Woyke T."/>
            <person name="Bristow J."/>
            <person name="Eisen J."/>
            <person name="Markowitz V."/>
            <person name="Hugenholtz P."/>
            <person name="Kyrpides N."/>
            <person name="Klenk H."/>
            <person name="Lapidus A."/>
        </authorList>
    </citation>
    <scope>NUCLEOTIDE SEQUENCE [LARGE SCALE GENOMIC DNA]</scope>
    <source>
        <strain evidence="2">DSM 9799 / CCM 4581 / KCTC 23876 / PAT</strain>
    </source>
</reference>
<dbReference type="KEGG" id="fbl:Fbal_2037"/>
<dbReference type="GeneID" id="67182246"/>
<dbReference type="InterPro" id="IPR023214">
    <property type="entry name" value="HAD_sf"/>
</dbReference>
<dbReference type="NCBIfam" id="TIGR01993">
    <property type="entry name" value="Pyr-5-nucltdase"/>
    <property type="match status" value="1"/>
</dbReference>
<dbReference type="STRING" id="550540.Fbal_2037"/>
<keyword evidence="2" id="KW-1185">Reference proteome</keyword>